<dbReference type="KEGG" id="tpal:117640414"/>
<evidence type="ECO:0000256" key="1">
    <source>
        <dbReference type="SAM" id="MobiDB-lite"/>
    </source>
</evidence>
<dbReference type="InterPro" id="IPR049012">
    <property type="entry name" value="Mutator_transp_dom"/>
</dbReference>
<dbReference type="AlphaFoldDB" id="A0A6P8Y846"/>
<feature type="region of interest" description="Disordered" evidence="1">
    <location>
        <begin position="383"/>
        <end position="437"/>
    </location>
</feature>
<dbReference type="RefSeq" id="XP_034232805.1">
    <property type="nucleotide sequence ID" value="XM_034376914.1"/>
</dbReference>
<dbReference type="Proteomes" id="UP000515158">
    <property type="component" value="Unplaced"/>
</dbReference>
<sequence>MEFIRQIQNDRHSEAFGCSFKNSEFQREVRKGFQSILVFKCSMCNEETRLNTDLRGPDELGVNDAMVLGAVAGGGGFANVDEIAAAADMPCMSQPTYIAHEAKVGAMFEQAALESMQKAGAEEKRLALENNDLAPDGTPRIRVIADGMWSKRSYGNKYDAKSGTASIVGFRTRKVLYYGTRNKHCYVCVLDANQNKPKRDHECSKNFTGHSGQMEAAIILEGFKASVEMHGVKYYQLVGDRDSSVYNTLLEKPPYGSLELVEKIDCKNHLLRNYRSWTIELHGNTKLPLPDHVDPRDQRAVTAMKKEMLALRCHIRDNVKRLSNGIAKASTYRGAEKGNGNFGLVKGRRGCSRQLITSVFFFADRLDVRIQRLQQDILNVAAHPKPARPRPPLQHQQPLPKPRPPLRHQQPFPKPRPRSQRRKTWCPGCRRQACGAS</sequence>
<gene>
    <name evidence="4" type="primary">LOC117640414</name>
</gene>
<keyword evidence="3" id="KW-1185">Reference proteome</keyword>
<dbReference type="Pfam" id="PF20700">
    <property type="entry name" value="Mutator"/>
    <property type="match status" value="1"/>
</dbReference>
<protein>
    <submittedName>
        <fullName evidence="4">Uncharacterized protein LOC117640414</fullName>
    </submittedName>
</protein>
<feature type="compositionally biased region" description="Basic residues" evidence="1">
    <location>
        <begin position="415"/>
        <end position="424"/>
    </location>
</feature>
<reference evidence="4" key="1">
    <citation type="submission" date="2025-08" db="UniProtKB">
        <authorList>
            <consortium name="RefSeq"/>
        </authorList>
    </citation>
    <scope>IDENTIFICATION</scope>
    <source>
        <tissue evidence="4">Total insect</tissue>
    </source>
</reference>
<organism evidence="4">
    <name type="scientific">Thrips palmi</name>
    <name type="common">Melon thrips</name>
    <dbReference type="NCBI Taxonomy" id="161013"/>
    <lineage>
        <taxon>Eukaryota</taxon>
        <taxon>Metazoa</taxon>
        <taxon>Ecdysozoa</taxon>
        <taxon>Arthropoda</taxon>
        <taxon>Hexapoda</taxon>
        <taxon>Insecta</taxon>
        <taxon>Pterygota</taxon>
        <taxon>Neoptera</taxon>
        <taxon>Paraneoptera</taxon>
        <taxon>Thysanoptera</taxon>
        <taxon>Terebrantia</taxon>
        <taxon>Thripoidea</taxon>
        <taxon>Thripidae</taxon>
        <taxon>Thrips</taxon>
    </lineage>
</organism>
<evidence type="ECO:0000313" key="3">
    <source>
        <dbReference type="Proteomes" id="UP000515158"/>
    </source>
</evidence>
<accession>A0A6P8Y846</accession>
<evidence type="ECO:0000313" key="4">
    <source>
        <dbReference type="RefSeq" id="XP_034232805.1"/>
    </source>
</evidence>
<dbReference type="InParanoid" id="A0A6P8Y846"/>
<evidence type="ECO:0000259" key="2">
    <source>
        <dbReference type="Pfam" id="PF20700"/>
    </source>
</evidence>
<feature type="domain" description="Mutator-like transposase" evidence="2">
    <location>
        <begin position="7"/>
        <end position="287"/>
    </location>
</feature>
<proteinExistence type="predicted"/>
<dbReference type="GeneID" id="117640414"/>
<name>A0A6P8Y846_THRPL</name>
<dbReference type="OrthoDB" id="6624036at2759"/>